<evidence type="ECO:0000313" key="3">
    <source>
        <dbReference type="Proteomes" id="UP000602745"/>
    </source>
</evidence>
<sequence length="138" mass="14982">MRLTLHTDYALRVMIYLSAHEERLCSIGEIAGAYGISHNHLMKVVHRLGKAGFVETTRGRSGGVRLAKPPAEIRVGDVIKEMEEGLELVDCGSCSIAAGCGMTKVLNEAVAAFMSVFDRYTFADLPAGGTALSLLWRR</sequence>
<dbReference type="Pfam" id="PF02082">
    <property type="entry name" value="Rrf2"/>
    <property type="match status" value="1"/>
</dbReference>
<reference evidence="2" key="1">
    <citation type="journal article" date="2014" name="Int. J. Syst. Evol. Microbiol.">
        <title>Complete genome sequence of Corynebacterium casei LMG S-19264T (=DSM 44701T), isolated from a smear-ripened cheese.</title>
        <authorList>
            <consortium name="US DOE Joint Genome Institute (JGI-PGF)"/>
            <person name="Walter F."/>
            <person name="Albersmeier A."/>
            <person name="Kalinowski J."/>
            <person name="Ruckert C."/>
        </authorList>
    </citation>
    <scope>NUCLEOTIDE SEQUENCE</scope>
    <source>
        <strain evidence="2">CCM 7684</strain>
    </source>
</reference>
<name>A0A8J3DXX1_9RHOB</name>
<dbReference type="AlphaFoldDB" id="A0A8J3DXX1"/>
<dbReference type="Gene3D" id="1.10.10.10">
    <property type="entry name" value="Winged helix-like DNA-binding domain superfamily/Winged helix DNA-binding domain"/>
    <property type="match status" value="1"/>
</dbReference>
<dbReference type="GO" id="GO:0003700">
    <property type="term" value="F:DNA-binding transcription factor activity"/>
    <property type="evidence" value="ECO:0007669"/>
    <property type="project" value="TreeGrafter"/>
</dbReference>
<accession>A0A8J3DXX1</accession>
<gene>
    <name evidence="2" type="primary">nsrR</name>
    <name evidence="2" type="ORF">GCM10007276_31690</name>
</gene>
<protein>
    <submittedName>
        <fullName evidence="2">HTH-type transcriptional regulator NsrR</fullName>
    </submittedName>
</protein>
<dbReference type="RefSeq" id="WP_188410801.1">
    <property type="nucleotide sequence ID" value="NZ_BMCP01000005.1"/>
</dbReference>
<evidence type="ECO:0000256" key="1">
    <source>
        <dbReference type="ARBA" id="ARBA00023125"/>
    </source>
</evidence>
<comment type="caution">
    <text evidence="2">The sequence shown here is derived from an EMBL/GenBank/DDBJ whole genome shotgun (WGS) entry which is preliminary data.</text>
</comment>
<keyword evidence="1" id="KW-0238">DNA-binding</keyword>
<dbReference type="InterPro" id="IPR000944">
    <property type="entry name" value="Tscrpt_reg_Rrf2"/>
</dbReference>
<proteinExistence type="predicted"/>
<dbReference type="InterPro" id="IPR036390">
    <property type="entry name" value="WH_DNA-bd_sf"/>
</dbReference>
<dbReference type="EMBL" id="BMCP01000005">
    <property type="protein sequence ID" value="GGE52349.1"/>
    <property type="molecule type" value="Genomic_DNA"/>
</dbReference>
<dbReference type="GO" id="GO:0003677">
    <property type="term" value="F:DNA binding"/>
    <property type="evidence" value="ECO:0007669"/>
    <property type="project" value="UniProtKB-KW"/>
</dbReference>
<organism evidence="2 3">
    <name type="scientific">Agaricicola taiwanensis</name>
    <dbReference type="NCBI Taxonomy" id="591372"/>
    <lineage>
        <taxon>Bacteria</taxon>
        <taxon>Pseudomonadati</taxon>
        <taxon>Pseudomonadota</taxon>
        <taxon>Alphaproteobacteria</taxon>
        <taxon>Rhodobacterales</taxon>
        <taxon>Paracoccaceae</taxon>
        <taxon>Agaricicola</taxon>
    </lineage>
</organism>
<dbReference type="Proteomes" id="UP000602745">
    <property type="component" value="Unassembled WGS sequence"/>
</dbReference>
<dbReference type="PROSITE" id="PS51197">
    <property type="entry name" value="HTH_RRF2_2"/>
    <property type="match status" value="1"/>
</dbReference>
<dbReference type="NCBIfam" id="TIGR00738">
    <property type="entry name" value="rrf2_super"/>
    <property type="match status" value="1"/>
</dbReference>
<reference evidence="2" key="2">
    <citation type="submission" date="2020-09" db="EMBL/GenBank/DDBJ databases">
        <authorList>
            <person name="Sun Q."/>
            <person name="Sedlacek I."/>
        </authorList>
    </citation>
    <scope>NUCLEOTIDE SEQUENCE</scope>
    <source>
        <strain evidence="2">CCM 7684</strain>
    </source>
</reference>
<dbReference type="PANTHER" id="PTHR33221">
    <property type="entry name" value="WINGED HELIX-TURN-HELIX TRANSCRIPTIONAL REGULATOR, RRF2 FAMILY"/>
    <property type="match status" value="1"/>
</dbReference>
<dbReference type="PANTHER" id="PTHR33221:SF4">
    <property type="entry name" value="HTH-TYPE TRANSCRIPTIONAL REPRESSOR NSRR"/>
    <property type="match status" value="1"/>
</dbReference>
<dbReference type="SUPFAM" id="SSF46785">
    <property type="entry name" value="Winged helix' DNA-binding domain"/>
    <property type="match status" value="1"/>
</dbReference>
<dbReference type="GO" id="GO:0005829">
    <property type="term" value="C:cytosol"/>
    <property type="evidence" value="ECO:0007669"/>
    <property type="project" value="TreeGrafter"/>
</dbReference>
<keyword evidence="3" id="KW-1185">Reference proteome</keyword>
<evidence type="ECO:0000313" key="2">
    <source>
        <dbReference type="EMBL" id="GGE52349.1"/>
    </source>
</evidence>
<dbReference type="InterPro" id="IPR036388">
    <property type="entry name" value="WH-like_DNA-bd_sf"/>
</dbReference>